<evidence type="ECO:0000313" key="2">
    <source>
        <dbReference type="EMBL" id="MBU5334870.1"/>
    </source>
</evidence>
<dbReference type="SMART" id="SM00850">
    <property type="entry name" value="LytTR"/>
    <property type="match status" value="1"/>
</dbReference>
<sequence length="146" mass="17260">MKFTIEQSSDNNEVEINIKCGQIIDEKLQKLIDQIRLYSFSIVCKKGKEIYQISLKDAYYIESVEEKTFVYLEKEVYESNLKLYELEEQLKNTSYIRVSKSIILNIEKLQSVKPLINGKLEANLKNNEKILINRHYVPEFKKKFGI</sequence>
<evidence type="ECO:0000259" key="1">
    <source>
        <dbReference type="PROSITE" id="PS50930"/>
    </source>
</evidence>
<dbReference type="EMBL" id="JAHLOQ010000001">
    <property type="protein sequence ID" value="MBU5334870.1"/>
    <property type="molecule type" value="Genomic_DNA"/>
</dbReference>
<keyword evidence="2" id="KW-0238">DNA-binding</keyword>
<dbReference type="InterPro" id="IPR046947">
    <property type="entry name" value="LytR-like"/>
</dbReference>
<protein>
    <submittedName>
        <fullName evidence="2">LytTR family transcriptional regulator DNA-binding domain-containing protein</fullName>
    </submittedName>
    <submittedName>
        <fullName evidence="3">Transcriptional regulatory protein YpdB</fullName>
    </submittedName>
</protein>
<dbReference type="PANTHER" id="PTHR37299:SF4">
    <property type="entry name" value="TRANSCRIPTIONAL REGULATOR"/>
    <property type="match status" value="1"/>
</dbReference>
<evidence type="ECO:0000313" key="4">
    <source>
        <dbReference type="Proteomes" id="UP001196301"/>
    </source>
</evidence>
<gene>
    <name evidence="3" type="primary">ypdB_2</name>
    <name evidence="3" type="ORF">IBLFYP30_00507</name>
    <name evidence="2" type="ORF">KQI20_00325</name>
</gene>
<dbReference type="GO" id="GO:0000156">
    <property type="term" value="F:phosphorelay response regulator activity"/>
    <property type="evidence" value="ECO:0007669"/>
    <property type="project" value="InterPro"/>
</dbReference>
<dbReference type="Gene3D" id="2.40.50.1020">
    <property type="entry name" value="LytTr DNA-binding domain"/>
    <property type="match status" value="1"/>
</dbReference>
<dbReference type="EMBL" id="CACRUE010000045">
    <property type="protein sequence ID" value="VYU53988.1"/>
    <property type="molecule type" value="Genomic_DNA"/>
</dbReference>
<dbReference type="Proteomes" id="UP001196301">
    <property type="component" value="Unassembled WGS sequence"/>
</dbReference>
<evidence type="ECO:0000313" key="3">
    <source>
        <dbReference type="EMBL" id="VYU53988.1"/>
    </source>
</evidence>
<dbReference type="PROSITE" id="PS50930">
    <property type="entry name" value="HTH_LYTTR"/>
    <property type="match status" value="1"/>
</dbReference>
<proteinExistence type="predicted"/>
<accession>A0A6N3FP87</accession>
<dbReference type="PANTHER" id="PTHR37299">
    <property type="entry name" value="TRANSCRIPTIONAL REGULATOR-RELATED"/>
    <property type="match status" value="1"/>
</dbReference>
<dbReference type="RefSeq" id="WP_007287179.1">
    <property type="nucleotide sequence ID" value="NZ_CACRUE010000045.1"/>
</dbReference>
<dbReference type="GeneID" id="89564895"/>
<keyword evidence="4" id="KW-1185">Reference proteome</keyword>
<reference evidence="3" key="1">
    <citation type="submission" date="2019-11" db="EMBL/GenBank/DDBJ databases">
        <authorList>
            <person name="Feng L."/>
        </authorList>
    </citation>
    <scope>NUCLEOTIDE SEQUENCE</scope>
    <source>
        <strain evidence="3">IbartlettiiLFYP30</strain>
    </source>
</reference>
<dbReference type="InterPro" id="IPR007492">
    <property type="entry name" value="LytTR_DNA-bd_dom"/>
</dbReference>
<organism evidence="3">
    <name type="scientific">Intestinibacter bartlettii</name>
    <dbReference type="NCBI Taxonomy" id="261299"/>
    <lineage>
        <taxon>Bacteria</taxon>
        <taxon>Bacillati</taxon>
        <taxon>Bacillota</taxon>
        <taxon>Clostridia</taxon>
        <taxon>Peptostreptococcales</taxon>
        <taxon>Peptostreptococcaceae</taxon>
        <taxon>Intestinibacter</taxon>
    </lineage>
</organism>
<dbReference type="Pfam" id="PF04397">
    <property type="entry name" value="LytTR"/>
    <property type="match status" value="1"/>
</dbReference>
<feature type="domain" description="HTH LytTR-type" evidence="1">
    <location>
        <begin position="42"/>
        <end position="146"/>
    </location>
</feature>
<dbReference type="GO" id="GO:0003677">
    <property type="term" value="F:DNA binding"/>
    <property type="evidence" value="ECO:0007669"/>
    <property type="project" value="UniProtKB-KW"/>
</dbReference>
<dbReference type="AlphaFoldDB" id="A0A6N3FP87"/>
<reference evidence="2 4" key="2">
    <citation type="submission" date="2021-06" db="EMBL/GenBank/DDBJ databases">
        <authorList>
            <person name="Sun Q."/>
            <person name="Li D."/>
        </authorList>
    </citation>
    <scope>NUCLEOTIDE SEQUENCE [LARGE SCALE GENOMIC DNA]</scope>
    <source>
        <strain evidence="2 4">N19</strain>
    </source>
</reference>
<name>A0A6N3FP87_9FIRM</name>